<dbReference type="InterPro" id="IPR003959">
    <property type="entry name" value="ATPase_AAA_core"/>
</dbReference>
<dbReference type="SUPFAM" id="SSF52540">
    <property type="entry name" value="P-loop containing nucleoside triphosphate hydrolases"/>
    <property type="match status" value="1"/>
</dbReference>
<accession>A0A2T3ZH53</accession>
<sequence>MDDFARREPLDQPSHEPPPQPHDETTRQFFHHSGARRTNTDTVIAKALRQQYPNLSLSIAPAASCNLTAYAASGHAQSTPLTDNDDHHVPASLSWKVYLPPARRMDGGLGVVAKDTQFEKYLYQWKDHDFIVYLVNGRDGGQSYPNVVNFYVLSTSEELATQLILAAGQWSSDLHEEIWVFDGGYWSKSAELYQSAMKASWESVILDQQMKDALIEDHLSFFRSRATYDRLKVPWKRGIIYYGPPGNGKTISIKATMNMLYHLKRPVTTLYVRSLNSFYGPEKSIDMVFSKAREFAPCYLVFEDLDTIITDDVRSYFLNEVDGLKSNDGIFMIGSTNHLDRLDPGIAKRPSRFDRKYLFPDPDYDQRVAYCHFWQKKLSDNKSVSFPDNLCAAIAEITDDFSFAYMQEAFVAALLAIARKGEGDDENDGQDDAMVMTVDLAEDDWVQVLDKPVEENPDLDELPLWIEIKKQIAILREGMEEQTVQV</sequence>
<dbReference type="CDD" id="cd19481">
    <property type="entry name" value="RecA-like_protease"/>
    <property type="match status" value="1"/>
</dbReference>
<feature type="compositionally biased region" description="Basic and acidic residues" evidence="1">
    <location>
        <begin position="1"/>
        <end position="14"/>
    </location>
</feature>
<dbReference type="GO" id="GO:0005634">
    <property type="term" value="C:nucleus"/>
    <property type="evidence" value="ECO:0007669"/>
    <property type="project" value="TreeGrafter"/>
</dbReference>
<gene>
    <name evidence="3" type="ORF">M441DRAFT_133251</name>
</gene>
<feature type="region of interest" description="Disordered" evidence="1">
    <location>
        <begin position="1"/>
        <end position="26"/>
    </location>
</feature>
<evidence type="ECO:0000313" key="4">
    <source>
        <dbReference type="Proteomes" id="UP000240493"/>
    </source>
</evidence>
<dbReference type="STRING" id="1042311.A0A2T3ZH53"/>
<protein>
    <recommendedName>
        <fullName evidence="2">ATPase AAA-type core domain-containing protein</fullName>
    </recommendedName>
</protein>
<feature type="domain" description="ATPase AAA-type core" evidence="2">
    <location>
        <begin position="240"/>
        <end position="360"/>
    </location>
</feature>
<dbReference type="Proteomes" id="UP000240493">
    <property type="component" value="Unassembled WGS sequence"/>
</dbReference>
<dbReference type="GO" id="GO:0003723">
    <property type="term" value="F:RNA binding"/>
    <property type="evidence" value="ECO:0007669"/>
    <property type="project" value="TreeGrafter"/>
</dbReference>
<proteinExistence type="predicted"/>
<keyword evidence="4" id="KW-1185">Reference proteome</keyword>
<dbReference type="GO" id="GO:0016887">
    <property type="term" value="F:ATP hydrolysis activity"/>
    <property type="evidence" value="ECO:0007669"/>
    <property type="project" value="InterPro"/>
</dbReference>
<dbReference type="EMBL" id="KZ679258">
    <property type="protein sequence ID" value="PTB44113.1"/>
    <property type="molecule type" value="Genomic_DNA"/>
</dbReference>
<dbReference type="GO" id="GO:1990275">
    <property type="term" value="F:preribosome binding"/>
    <property type="evidence" value="ECO:0007669"/>
    <property type="project" value="TreeGrafter"/>
</dbReference>
<dbReference type="Pfam" id="PF00004">
    <property type="entry name" value="AAA"/>
    <property type="match status" value="1"/>
</dbReference>
<evidence type="ECO:0000313" key="3">
    <source>
        <dbReference type="EMBL" id="PTB44113.1"/>
    </source>
</evidence>
<dbReference type="InterPro" id="IPR027417">
    <property type="entry name" value="P-loop_NTPase"/>
</dbReference>
<dbReference type="InterPro" id="IPR050168">
    <property type="entry name" value="AAA_ATPase_domain"/>
</dbReference>
<organism evidence="3 4">
    <name type="scientific">Trichoderma asperellum (strain ATCC 204424 / CBS 433.97 / NBRC 101777)</name>
    <dbReference type="NCBI Taxonomy" id="1042311"/>
    <lineage>
        <taxon>Eukaryota</taxon>
        <taxon>Fungi</taxon>
        <taxon>Dikarya</taxon>
        <taxon>Ascomycota</taxon>
        <taxon>Pezizomycotina</taxon>
        <taxon>Sordariomycetes</taxon>
        <taxon>Hypocreomycetidae</taxon>
        <taxon>Hypocreales</taxon>
        <taxon>Hypocreaceae</taxon>
        <taxon>Trichoderma</taxon>
    </lineage>
</organism>
<dbReference type="Gene3D" id="3.40.50.300">
    <property type="entry name" value="P-loop containing nucleotide triphosphate hydrolases"/>
    <property type="match status" value="1"/>
</dbReference>
<dbReference type="PANTHER" id="PTHR23077">
    <property type="entry name" value="AAA-FAMILY ATPASE"/>
    <property type="match status" value="1"/>
</dbReference>
<dbReference type="GO" id="GO:0005524">
    <property type="term" value="F:ATP binding"/>
    <property type="evidence" value="ECO:0007669"/>
    <property type="project" value="InterPro"/>
</dbReference>
<dbReference type="PANTHER" id="PTHR23077:SF132">
    <property type="entry name" value="ATP-DEPENDENT ZN PROTEASE"/>
    <property type="match status" value="1"/>
</dbReference>
<dbReference type="OrthoDB" id="2115716at2759"/>
<evidence type="ECO:0000259" key="2">
    <source>
        <dbReference type="Pfam" id="PF00004"/>
    </source>
</evidence>
<dbReference type="AlphaFoldDB" id="A0A2T3ZH53"/>
<name>A0A2T3ZH53_TRIA4</name>
<reference evidence="3 4" key="1">
    <citation type="submission" date="2016-07" db="EMBL/GenBank/DDBJ databases">
        <title>Multiple horizontal gene transfer events from other fungi enriched the ability of initially mycotrophic Trichoderma (Ascomycota) to feed on dead plant biomass.</title>
        <authorList>
            <consortium name="DOE Joint Genome Institute"/>
            <person name="Aerts A."/>
            <person name="Atanasova L."/>
            <person name="Chenthamara K."/>
            <person name="Zhang J."/>
            <person name="Grujic M."/>
            <person name="Henrissat B."/>
            <person name="Kuo A."/>
            <person name="Salamov A."/>
            <person name="Lipzen A."/>
            <person name="Labutti K."/>
            <person name="Barry K."/>
            <person name="Miao Y."/>
            <person name="Rahimi M.J."/>
            <person name="Shen Q."/>
            <person name="Grigoriev I.V."/>
            <person name="Kubicek C.P."/>
            <person name="Druzhinina I.S."/>
        </authorList>
    </citation>
    <scope>NUCLEOTIDE SEQUENCE [LARGE SCALE GENOMIC DNA]</scope>
    <source>
        <strain evidence="3 4">CBS 433.97</strain>
    </source>
</reference>
<dbReference type="GO" id="GO:0042254">
    <property type="term" value="P:ribosome biogenesis"/>
    <property type="evidence" value="ECO:0007669"/>
    <property type="project" value="TreeGrafter"/>
</dbReference>
<evidence type="ECO:0000256" key="1">
    <source>
        <dbReference type="SAM" id="MobiDB-lite"/>
    </source>
</evidence>